<dbReference type="Pfam" id="PF04773">
    <property type="entry name" value="FecR"/>
    <property type="match status" value="1"/>
</dbReference>
<sequence>MRPDPSGDPRDLAAAWFAYLQSGQASEADRRAFEQWRHAHPEHARQYRNVARIWDATQAIPEGEWREMLARSETSRARPDMGRRRLGWALAGICSAALVGGVALRGGWLAAPRQVLTLASARGQRRQVPLPDGSVLDLNTGTRAVVRFHDDRREIALLDGEVFFAVEHDADVPFIVEAGGSRVRVTGTRFNVRYDGLTARVSVESGSVEVSGGPWWRRRSRSLAAGQGIDMRDGQEPGEVGQRDLGTTLAWQRGKIVFENTPLAQAVDEINRYLAAPARLDAPSLRAHRVAGIFSVDDPQALLDMLPEIAPVRVYRLQDGQARIVAR</sequence>
<dbReference type="EMBL" id="CAADID010000025">
    <property type="protein sequence ID" value="VFR77137.1"/>
    <property type="molecule type" value="Genomic_DNA"/>
</dbReference>
<proteinExistence type="predicted"/>
<dbReference type="GO" id="GO:0016989">
    <property type="term" value="F:sigma factor antagonist activity"/>
    <property type="evidence" value="ECO:0007669"/>
    <property type="project" value="TreeGrafter"/>
</dbReference>
<evidence type="ECO:0000259" key="3">
    <source>
        <dbReference type="Pfam" id="PF16220"/>
    </source>
</evidence>
<gene>
    <name evidence="4" type="ORF">ANT2_0708</name>
    <name evidence="5" type="ORF">ANT3_0709</name>
</gene>
<evidence type="ECO:0000313" key="4">
    <source>
        <dbReference type="EMBL" id="VFR44950.1"/>
    </source>
</evidence>
<organism evidence="5">
    <name type="scientific">plant metagenome</name>
    <dbReference type="NCBI Taxonomy" id="1297885"/>
    <lineage>
        <taxon>unclassified sequences</taxon>
        <taxon>metagenomes</taxon>
        <taxon>organismal metagenomes</taxon>
    </lineage>
</organism>
<dbReference type="EMBL" id="CAADIG010000018">
    <property type="protein sequence ID" value="VFR44950.1"/>
    <property type="molecule type" value="Genomic_DNA"/>
</dbReference>
<dbReference type="InterPro" id="IPR006860">
    <property type="entry name" value="FecR"/>
</dbReference>
<evidence type="ECO:0000259" key="2">
    <source>
        <dbReference type="Pfam" id="PF04773"/>
    </source>
</evidence>
<dbReference type="InterPro" id="IPR012373">
    <property type="entry name" value="Ferrdict_sens_TM"/>
</dbReference>
<feature type="domain" description="FecR protein" evidence="2">
    <location>
        <begin position="118"/>
        <end position="209"/>
    </location>
</feature>
<dbReference type="PANTHER" id="PTHR30273:SF2">
    <property type="entry name" value="PROTEIN FECR"/>
    <property type="match status" value="1"/>
</dbReference>
<evidence type="ECO:0000256" key="1">
    <source>
        <dbReference type="SAM" id="Phobius"/>
    </source>
</evidence>
<dbReference type="PANTHER" id="PTHR30273">
    <property type="entry name" value="PERIPLASMIC SIGNAL SENSOR AND SIGMA FACTOR ACTIVATOR FECR-RELATED"/>
    <property type="match status" value="1"/>
</dbReference>
<dbReference type="AlphaFoldDB" id="A0A484TRU5"/>
<keyword evidence="1" id="KW-0472">Membrane</keyword>
<name>A0A484TRU5_9ZZZZ</name>
<reference evidence="5" key="1">
    <citation type="submission" date="2019-03" db="EMBL/GenBank/DDBJ databases">
        <authorList>
            <person name="Danneels B."/>
        </authorList>
    </citation>
    <scope>NUCLEOTIDE SEQUENCE</scope>
</reference>
<feature type="domain" description="FecR N-terminal" evidence="3">
    <location>
        <begin position="13"/>
        <end position="52"/>
    </location>
</feature>
<keyword evidence="1" id="KW-1133">Transmembrane helix</keyword>
<dbReference type="InterPro" id="IPR032623">
    <property type="entry name" value="FecR_N"/>
</dbReference>
<dbReference type="Gene3D" id="3.55.50.30">
    <property type="match status" value="1"/>
</dbReference>
<dbReference type="Pfam" id="PF16220">
    <property type="entry name" value="DUF4880"/>
    <property type="match status" value="1"/>
</dbReference>
<dbReference type="Gene3D" id="2.60.120.1440">
    <property type="match status" value="1"/>
</dbReference>
<feature type="transmembrane region" description="Helical" evidence="1">
    <location>
        <begin position="86"/>
        <end position="108"/>
    </location>
</feature>
<keyword evidence="1" id="KW-0812">Transmembrane</keyword>
<evidence type="ECO:0000313" key="5">
    <source>
        <dbReference type="EMBL" id="VFR77137.1"/>
    </source>
</evidence>
<dbReference type="PIRSF" id="PIRSF018266">
    <property type="entry name" value="FecR"/>
    <property type="match status" value="1"/>
</dbReference>
<accession>A0A484TRU5</accession>
<protein>
    <submittedName>
        <fullName evidence="5">Iron siderophore sensor protein</fullName>
    </submittedName>
</protein>